<feature type="domain" description="FAD/NAD(P)-binding" evidence="12">
    <location>
        <begin position="5"/>
        <end position="317"/>
    </location>
</feature>
<dbReference type="PRINTS" id="PR00368">
    <property type="entry name" value="FADPNR"/>
</dbReference>
<keyword evidence="3 8" id="KW-0274">FAD</keyword>
<dbReference type="GO" id="GO:0050660">
    <property type="term" value="F:flavin adenine dinucleotide binding"/>
    <property type="evidence" value="ECO:0007669"/>
    <property type="project" value="InterPro"/>
</dbReference>
<feature type="disulfide bond" description="Redox-active" evidence="9">
    <location>
        <begin position="42"/>
        <end position="47"/>
    </location>
</feature>
<keyword evidence="2 10" id="KW-0285">Flavoprotein</keyword>
<evidence type="ECO:0000256" key="5">
    <source>
        <dbReference type="ARBA" id="ARBA00023157"/>
    </source>
</evidence>
<dbReference type="Gene3D" id="3.50.50.60">
    <property type="entry name" value="FAD/NAD(P)-binding domain"/>
    <property type="match status" value="2"/>
</dbReference>
<dbReference type="Pfam" id="PF07992">
    <property type="entry name" value="Pyr_redox_2"/>
    <property type="match status" value="1"/>
</dbReference>
<feature type="active site" description="Proton acceptor" evidence="7">
    <location>
        <position position="434"/>
    </location>
</feature>
<dbReference type="InterPro" id="IPR001100">
    <property type="entry name" value="Pyr_nuc-diS_OxRdtase"/>
</dbReference>
<dbReference type="SUPFAM" id="SSF51905">
    <property type="entry name" value="FAD/NAD(P)-binding domain"/>
    <property type="match status" value="1"/>
</dbReference>
<keyword evidence="4 10" id="KW-0560">Oxidoreductase</keyword>
<dbReference type="PROSITE" id="PS00076">
    <property type="entry name" value="PYRIDINE_REDOX_1"/>
    <property type="match status" value="1"/>
</dbReference>
<dbReference type="GO" id="GO:0005829">
    <property type="term" value="C:cytosol"/>
    <property type="evidence" value="ECO:0007669"/>
    <property type="project" value="TreeGrafter"/>
</dbReference>
<dbReference type="InterPro" id="IPR036188">
    <property type="entry name" value="FAD/NAD-bd_sf"/>
</dbReference>
<dbReference type="PANTHER" id="PTHR42737">
    <property type="entry name" value="GLUTATHIONE REDUCTASE"/>
    <property type="match status" value="1"/>
</dbReference>
<dbReference type="AlphaFoldDB" id="A0A0M6XM75"/>
<dbReference type="GO" id="GO:0006749">
    <property type="term" value="P:glutathione metabolic process"/>
    <property type="evidence" value="ECO:0007669"/>
    <property type="project" value="TreeGrafter"/>
</dbReference>
<dbReference type="PIRSF" id="PIRSF000350">
    <property type="entry name" value="Mercury_reductase_MerA"/>
    <property type="match status" value="1"/>
</dbReference>
<reference evidence="13 14" key="1">
    <citation type="submission" date="2015-07" db="EMBL/GenBank/DDBJ databases">
        <authorList>
            <person name="Noorani M."/>
        </authorList>
    </citation>
    <scope>NUCLEOTIDE SEQUENCE [LARGE SCALE GENOMIC DNA]</scope>
    <source>
        <strain evidence="13 14">CECT 5088</strain>
    </source>
</reference>
<dbReference type="PANTHER" id="PTHR42737:SF2">
    <property type="entry name" value="GLUTATHIONE REDUCTASE"/>
    <property type="match status" value="1"/>
</dbReference>
<feature type="domain" description="Pyridine nucleotide-disulphide oxidoreductase dimerisation" evidence="11">
    <location>
        <begin position="337"/>
        <end position="444"/>
    </location>
</feature>
<feature type="binding site" evidence="8">
    <location>
        <position position="261"/>
    </location>
    <ligand>
        <name>NAD(+)</name>
        <dbReference type="ChEBI" id="CHEBI:57540"/>
    </ligand>
</feature>
<feature type="binding site" evidence="8">
    <location>
        <position position="302"/>
    </location>
    <ligand>
        <name>FAD</name>
        <dbReference type="ChEBI" id="CHEBI:57692"/>
    </ligand>
</feature>
<dbReference type="GO" id="GO:0045454">
    <property type="term" value="P:cell redox homeostasis"/>
    <property type="evidence" value="ECO:0007669"/>
    <property type="project" value="InterPro"/>
</dbReference>
<gene>
    <name evidence="13" type="primary">garB</name>
    <name evidence="13" type="ORF">JAN5088_00415</name>
</gene>
<dbReference type="FunFam" id="3.30.390.30:FF:000001">
    <property type="entry name" value="Dihydrolipoyl dehydrogenase"/>
    <property type="match status" value="1"/>
</dbReference>
<dbReference type="NCBIfam" id="NF004776">
    <property type="entry name" value="PRK06116.1"/>
    <property type="match status" value="1"/>
</dbReference>
<evidence type="ECO:0000313" key="14">
    <source>
        <dbReference type="Proteomes" id="UP000048908"/>
    </source>
</evidence>
<evidence type="ECO:0000259" key="11">
    <source>
        <dbReference type="Pfam" id="PF02852"/>
    </source>
</evidence>
<protein>
    <submittedName>
        <fullName evidence="13">Glutathione amide reductase</fullName>
        <ecNumber evidence="13">1.8.1.16</ecNumber>
    </submittedName>
</protein>
<evidence type="ECO:0000256" key="8">
    <source>
        <dbReference type="PIRSR" id="PIRSR000350-3"/>
    </source>
</evidence>
<evidence type="ECO:0000256" key="6">
    <source>
        <dbReference type="ARBA" id="ARBA00023284"/>
    </source>
</evidence>
<accession>A0A0M6XM75</accession>
<evidence type="ECO:0000256" key="4">
    <source>
        <dbReference type="ARBA" id="ARBA00023002"/>
    </source>
</evidence>
<sequence length="452" mass="49387">MDFDYDLFVIGGGSGGVRAARLTAADGHKVALAEESRMGGTCVIRGCVPKKLMVFASEYRETMGYARDYGWDVDVSGFDWPAFKDRMHKELDRLEGIYQQNAENAGVEVFKQRAVLRDPHTVELADGSRKTAKHILVATGGHPHVPEMKNADLGIVSDDVFHLDRIPRKMLIVGGGYIGCEFAGVFNGLGSEVSMFVRGAQILRGFDEEARGHVGDCMERRGVTIHTGCAPIEIEKRGDRIWVKGSNGYSDEFDCLLWATGRRPNTKGLGLDDAGVEQDRQGVVCVDEFSQSSVPSIYAIGDVTGRVELTPVAIREAIGFHKTVFQGDKTPVDHELIPTAVFTQPEMGTIGLTEEEAEEQEPTLVYATAFRPMQQAFVGGEERVLFKMLVSKETDKVLGVHIVGPGAGEMIQFIGVALKMGATKADFDRTCAVHPTMAEELVTMKEPARVLS</sequence>
<evidence type="ECO:0000256" key="3">
    <source>
        <dbReference type="ARBA" id="ARBA00022827"/>
    </source>
</evidence>
<dbReference type="PRINTS" id="PR00411">
    <property type="entry name" value="PNDRDTASEI"/>
</dbReference>
<dbReference type="InterPro" id="IPR046952">
    <property type="entry name" value="GSHR/TRXR-like"/>
</dbReference>
<dbReference type="InterPro" id="IPR023753">
    <property type="entry name" value="FAD/NAD-binding_dom"/>
</dbReference>
<dbReference type="Pfam" id="PF02852">
    <property type="entry name" value="Pyr_redox_dim"/>
    <property type="match status" value="1"/>
</dbReference>
<keyword evidence="5" id="KW-1015">Disulfide bond</keyword>
<dbReference type="InterPro" id="IPR004099">
    <property type="entry name" value="Pyr_nucl-diS_OxRdtase_dimer"/>
</dbReference>
<evidence type="ECO:0000256" key="1">
    <source>
        <dbReference type="ARBA" id="ARBA00007532"/>
    </source>
</evidence>
<evidence type="ECO:0000256" key="7">
    <source>
        <dbReference type="PIRSR" id="PIRSR000350-2"/>
    </source>
</evidence>
<feature type="binding site" evidence="8">
    <location>
        <begin position="174"/>
        <end position="181"/>
    </location>
    <ligand>
        <name>NAD(+)</name>
        <dbReference type="ChEBI" id="CHEBI:57540"/>
    </ligand>
</feature>
<dbReference type="Proteomes" id="UP000048908">
    <property type="component" value="Unassembled WGS sequence"/>
</dbReference>
<dbReference type="EMBL" id="CXPG01000009">
    <property type="protein sequence ID" value="CTQ31657.1"/>
    <property type="molecule type" value="Genomic_DNA"/>
</dbReference>
<evidence type="ECO:0000313" key="13">
    <source>
        <dbReference type="EMBL" id="CTQ31657.1"/>
    </source>
</evidence>
<keyword evidence="8" id="KW-0547">Nucleotide-binding</keyword>
<organism evidence="13 14">
    <name type="scientific">Jannaschia rubra</name>
    <dbReference type="NCBI Taxonomy" id="282197"/>
    <lineage>
        <taxon>Bacteria</taxon>
        <taxon>Pseudomonadati</taxon>
        <taxon>Pseudomonadota</taxon>
        <taxon>Alphaproteobacteria</taxon>
        <taxon>Rhodobacterales</taxon>
        <taxon>Roseobacteraceae</taxon>
        <taxon>Jannaschia</taxon>
    </lineage>
</organism>
<dbReference type="Gene3D" id="3.30.390.30">
    <property type="match status" value="1"/>
</dbReference>
<comment type="cofactor">
    <cofactor evidence="8">
        <name>FAD</name>
        <dbReference type="ChEBI" id="CHEBI:57692"/>
    </cofactor>
    <text evidence="8">Binds 1 FAD per subunit.</text>
</comment>
<comment type="similarity">
    <text evidence="1 10">Belongs to the class-I pyridine nucleotide-disulfide oxidoreductase family.</text>
</comment>
<keyword evidence="6 10" id="KW-0676">Redox-active center</keyword>
<dbReference type="InterPro" id="IPR012999">
    <property type="entry name" value="Pyr_OxRdtase_I_AS"/>
</dbReference>
<feature type="binding site" evidence="8">
    <location>
        <position position="51"/>
    </location>
    <ligand>
        <name>FAD</name>
        <dbReference type="ChEBI" id="CHEBI:57692"/>
    </ligand>
</feature>
<dbReference type="RefSeq" id="WP_055681117.1">
    <property type="nucleotide sequence ID" value="NZ_CXPG01000009.1"/>
</dbReference>
<dbReference type="OrthoDB" id="9776382at2"/>
<evidence type="ECO:0000256" key="2">
    <source>
        <dbReference type="ARBA" id="ARBA00022630"/>
    </source>
</evidence>
<dbReference type="STRING" id="282197.SAMN04488517_1014"/>
<name>A0A0M6XM75_9RHOB</name>
<dbReference type="InterPro" id="IPR016156">
    <property type="entry name" value="FAD/NAD-linked_Rdtase_dimer_sf"/>
</dbReference>
<evidence type="ECO:0000256" key="9">
    <source>
        <dbReference type="PIRSR" id="PIRSR000350-4"/>
    </source>
</evidence>
<dbReference type="EC" id="1.8.1.16" evidence="13"/>
<evidence type="ECO:0000259" key="12">
    <source>
        <dbReference type="Pfam" id="PF07992"/>
    </source>
</evidence>
<evidence type="ECO:0000256" key="10">
    <source>
        <dbReference type="RuleBase" id="RU003691"/>
    </source>
</evidence>
<proteinExistence type="inferred from homology"/>
<dbReference type="GO" id="GO:0034599">
    <property type="term" value="P:cellular response to oxidative stress"/>
    <property type="evidence" value="ECO:0007669"/>
    <property type="project" value="TreeGrafter"/>
</dbReference>
<dbReference type="SUPFAM" id="SSF55424">
    <property type="entry name" value="FAD/NAD-linked reductases, dimerisation (C-terminal) domain"/>
    <property type="match status" value="1"/>
</dbReference>
<keyword evidence="8" id="KW-0520">NAD</keyword>
<dbReference type="GO" id="GO:0004362">
    <property type="term" value="F:glutathione-disulfide reductase (NADPH) activity"/>
    <property type="evidence" value="ECO:0007669"/>
    <property type="project" value="TreeGrafter"/>
</dbReference>
<keyword evidence="14" id="KW-1185">Reference proteome</keyword>